<evidence type="ECO:0000313" key="2">
    <source>
        <dbReference type="Proteomes" id="UP001243009"/>
    </source>
</evidence>
<reference evidence="1 2" key="1">
    <citation type="submission" date="2023-08" db="EMBL/GenBank/DDBJ databases">
        <title>The draft genome sequence of Paracraurococcus sp. LOR1-02.</title>
        <authorList>
            <person name="Kingkaew E."/>
            <person name="Tanasupawat S."/>
        </authorList>
    </citation>
    <scope>NUCLEOTIDE SEQUENCE [LARGE SCALE GENOMIC DNA]</scope>
    <source>
        <strain evidence="1 2">LOR1-02</strain>
    </source>
</reference>
<accession>A0ABT9ED43</accession>
<name>A0ABT9ED43_9PROT</name>
<evidence type="ECO:0000313" key="1">
    <source>
        <dbReference type="EMBL" id="MDO9714145.1"/>
    </source>
</evidence>
<gene>
    <name evidence="1" type="ORF">Q7A36_37950</name>
</gene>
<protein>
    <submittedName>
        <fullName evidence="1">Uncharacterized protein</fullName>
    </submittedName>
</protein>
<organism evidence="1 2">
    <name type="scientific">Paracraurococcus lichenis</name>
    <dbReference type="NCBI Taxonomy" id="3064888"/>
    <lineage>
        <taxon>Bacteria</taxon>
        <taxon>Pseudomonadati</taxon>
        <taxon>Pseudomonadota</taxon>
        <taxon>Alphaproteobacteria</taxon>
        <taxon>Acetobacterales</taxon>
        <taxon>Roseomonadaceae</taxon>
        <taxon>Paracraurococcus</taxon>
    </lineage>
</organism>
<dbReference type="RefSeq" id="WP_305108985.1">
    <property type="nucleotide sequence ID" value="NZ_JAUTWS010000173.1"/>
</dbReference>
<proteinExistence type="predicted"/>
<keyword evidence="2" id="KW-1185">Reference proteome</keyword>
<sequence length="85" mass="9801">MDRLERTLPFDDGFRAKPFVRTRQQPVPPRLWRWEICTEGGSLPYQSSACVYRSAHDAWEAGQAALGDIFQSIACYRGQELLLNR</sequence>
<dbReference type="EMBL" id="JAUTWS010000173">
    <property type="protein sequence ID" value="MDO9714145.1"/>
    <property type="molecule type" value="Genomic_DNA"/>
</dbReference>
<comment type="caution">
    <text evidence="1">The sequence shown here is derived from an EMBL/GenBank/DDBJ whole genome shotgun (WGS) entry which is preliminary data.</text>
</comment>
<dbReference type="Proteomes" id="UP001243009">
    <property type="component" value="Unassembled WGS sequence"/>
</dbReference>